<feature type="domain" description="CMP/dCMP-type deaminase" evidence="19">
    <location>
        <begin position="2"/>
        <end position="124"/>
    </location>
</feature>
<feature type="binding site" evidence="17">
    <location>
        <position position="169"/>
    </location>
    <ligand>
        <name>NADP(+)</name>
        <dbReference type="ChEBI" id="CHEBI:58349"/>
    </ligand>
</feature>
<feature type="binding site" evidence="18">
    <location>
        <position position="51"/>
    </location>
    <ligand>
        <name>Zn(2+)</name>
        <dbReference type="ChEBI" id="CHEBI:29105"/>
        <note>catalytic</note>
    </ligand>
</feature>
<dbReference type="InterPro" id="IPR016192">
    <property type="entry name" value="APOBEC/CMP_deaminase_Zn-bd"/>
</dbReference>
<comment type="pathway">
    <text evidence="3 15">Cofactor biosynthesis; riboflavin biosynthesis; 5-amino-6-(D-ribitylamino)uracil from GTP: step 3/4.</text>
</comment>
<comment type="similarity">
    <text evidence="4 15">In the N-terminal section; belongs to the cytidine and deoxycytidylate deaminase family.</text>
</comment>
<dbReference type="SUPFAM" id="SSF53597">
    <property type="entry name" value="Dihydrofolate reductase-like"/>
    <property type="match status" value="1"/>
</dbReference>
<dbReference type="Pfam" id="PF00383">
    <property type="entry name" value="dCMP_cyt_deam_1"/>
    <property type="match status" value="1"/>
</dbReference>
<dbReference type="GO" id="GO:0008703">
    <property type="term" value="F:5-amino-6-(5-phosphoribosylamino)uracil reductase activity"/>
    <property type="evidence" value="ECO:0007669"/>
    <property type="project" value="UniProtKB-EC"/>
</dbReference>
<dbReference type="GO" id="GO:0008835">
    <property type="term" value="F:diaminohydroxyphosphoribosylaminopyrimidine deaminase activity"/>
    <property type="evidence" value="ECO:0007669"/>
    <property type="project" value="UniProtKB-EC"/>
</dbReference>
<dbReference type="InterPro" id="IPR011549">
    <property type="entry name" value="RibD_C"/>
</dbReference>
<evidence type="ECO:0000256" key="8">
    <source>
        <dbReference type="ARBA" id="ARBA00022801"/>
    </source>
</evidence>
<dbReference type="EC" id="1.1.1.193" evidence="15"/>
<dbReference type="InterPro" id="IPR016193">
    <property type="entry name" value="Cytidine_deaminase-like"/>
</dbReference>
<dbReference type="NCBIfam" id="TIGR00326">
    <property type="entry name" value="eubact_ribD"/>
    <property type="match status" value="1"/>
</dbReference>
<evidence type="ECO:0000256" key="17">
    <source>
        <dbReference type="PIRSR" id="PIRSR006769-2"/>
    </source>
</evidence>
<comment type="catalytic activity">
    <reaction evidence="13 15">
        <text>5-amino-6-(5-phospho-D-ribitylamino)uracil + NADP(+) = 5-amino-6-(5-phospho-D-ribosylamino)uracil + NADPH + H(+)</text>
        <dbReference type="Rhea" id="RHEA:17845"/>
        <dbReference type="ChEBI" id="CHEBI:15378"/>
        <dbReference type="ChEBI" id="CHEBI:57783"/>
        <dbReference type="ChEBI" id="CHEBI:58349"/>
        <dbReference type="ChEBI" id="CHEBI:58421"/>
        <dbReference type="ChEBI" id="CHEBI:58453"/>
        <dbReference type="EC" id="1.1.1.193"/>
    </reaction>
</comment>
<comment type="function">
    <text evidence="1 15">Converts 2,5-diamino-6-(ribosylamino)-4(3h)-pyrimidinone 5'-phosphate into 5-amino-6-(ribosylamino)-2,4(1h,3h)-pyrimidinedione 5'-phosphate.</text>
</comment>
<comment type="cofactor">
    <cofactor evidence="15 18">
        <name>Zn(2+)</name>
        <dbReference type="ChEBI" id="CHEBI:29105"/>
    </cofactor>
    <text evidence="15 18">Binds 1 zinc ion.</text>
</comment>
<dbReference type="EMBL" id="DSMU01000036">
    <property type="protein sequence ID" value="HEL65163.1"/>
    <property type="molecule type" value="Genomic_DNA"/>
</dbReference>
<feature type="binding site" evidence="18">
    <location>
        <position position="76"/>
    </location>
    <ligand>
        <name>Zn(2+)</name>
        <dbReference type="ChEBI" id="CHEBI:29105"/>
        <note>catalytic</note>
    </ligand>
</feature>
<feature type="active site" description="Proton donor" evidence="16">
    <location>
        <position position="53"/>
    </location>
</feature>
<reference evidence="20" key="1">
    <citation type="journal article" date="2020" name="mSystems">
        <title>Genome- and Community-Level Interaction Insights into Carbon Utilization and Element Cycling Functions of Hydrothermarchaeota in Hydrothermal Sediment.</title>
        <authorList>
            <person name="Zhou Z."/>
            <person name="Liu Y."/>
            <person name="Xu W."/>
            <person name="Pan J."/>
            <person name="Luo Z.H."/>
            <person name="Li M."/>
        </authorList>
    </citation>
    <scope>NUCLEOTIDE SEQUENCE [LARGE SCALE GENOMIC DNA]</scope>
    <source>
        <strain evidence="20">SpSt-300</strain>
    </source>
</reference>
<dbReference type="CDD" id="cd01284">
    <property type="entry name" value="Riboflavin_deaminase-reductase"/>
    <property type="match status" value="1"/>
</dbReference>
<feature type="binding site" evidence="17">
    <location>
        <position position="201"/>
    </location>
    <ligand>
        <name>NADP(+)</name>
        <dbReference type="ChEBI" id="CHEBI:58349"/>
    </ligand>
</feature>
<comment type="catalytic activity">
    <reaction evidence="14 15">
        <text>2,5-diamino-6-hydroxy-4-(5-phosphoribosylamino)-pyrimidine + H2O + H(+) = 5-amino-6-(5-phospho-D-ribosylamino)uracil + NH4(+)</text>
        <dbReference type="Rhea" id="RHEA:21868"/>
        <dbReference type="ChEBI" id="CHEBI:15377"/>
        <dbReference type="ChEBI" id="CHEBI:15378"/>
        <dbReference type="ChEBI" id="CHEBI:28938"/>
        <dbReference type="ChEBI" id="CHEBI:58453"/>
        <dbReference type="ChEBI" id="CHEBI:58614"/>
        <dbReference type="EC" id="3.5.4.26"/>
    </reaction>
</comment>
<evidence type="ECO:0000256" key="16">
    <source>
        <dbReference type="PIRSR" id="PIRSR006769-1"/>
    </source>
</evidence>
<evidence type="ECO:0000256" key="15">
    <source>
        <dbReference type="PIRNR" id="PIRNR006769"/>
    </source>
</evidence>
<feature type="binding site" evidence="17">
    <location>
        <position position="208"/>
    </location>
    <ligand>
        <name>substrate</name>
    </ligand>
</feature>
<evidence type="ECO:0000256" key="5">
    <source>
        <dbReference type="ARBA" id="ARBA00007417"/>
    </source>
</evidence>
<evidence type="ECO:0000256" key="14">
    <source>
        <dbReference type="ARBA" id="ARBA00049886"/>
    </source>
</evidence>
<feature type="binding site" evidence="17">
    <location>
        <position position="294"/>
    </location>
    <ligand>
        <name>substrate</name>
    </ligand>
</feature>
<dbReference type="GO" id="GO:0050661">
    <property type="term" value="F:NADP binding"/>
    <property type="evidence" value="ECO:0007669"/>
    <property type="project" value="InterPro"/>
</dbReference>
<dbReference type="PANTHER" id="PTHR38011">
    <property type="entry name" value="DIHYDROFOLATE REDUCTASE FAMILY PROTEIN (AFU_ORTHOLOGUE AFUA_8G06820)"/>
    <property type="match status" value="1"/>
</dbReference>
<evidence type="ECO:0000256" key="18">
    <source>
        <dbReference type="PIRSR" id="PIRSR006769-3"/>
    </source>
</evidence>
<dbReference type="PANTHER" id="PTHR38011:SF7">
    <property type="entry name" value="2,5-DIAMINO-6-RIBOSYLAMINO-4(3H)-PYRIMIDINONE 5'-PHOSPHATE REDUCTASE"/>
    <property type="match status" value="1"/>
</dbReference>
<keyword evidence="8 15" id="KW-0378">Hydrolase</keyword>
<evidence type="ECO:0000256" key="13">
    <source>
        <dbReference type="ARBA" id="ARBA00049861"/>
    </source>
</evidence>
<dbReference type="InterPro" id="IPR002125">
    <property type="entry name" value="CMP_dCMP_dom"/>
</dbReference>
<keyword evidence="9 15" id="KW-0862">Zinc</keyword>
<feature type="binding site" evidence="17">
    <location>
        <position position="185"/>
    </location>
    <ligand>
        <name>substrate</name>
    </ligand>
</feature>
<dbReference type="AlphaFoldDB" id="A0A7C2EIW4"/>
<dbReference type="PROSITE" id="PS00903">
    <property type="entry name" value="CYT_DCMP_DEAMINASES_1"/>
    <property type="match status" value="1"/>
</dbReference>
<dbReference type="NCBIfam" id="TIGR00227">
    <property type="entry name" value="ribD_Cterm"/>
    <property type="match status" value="1"/>
</dbReference>
<evidence type="ECO:0000256" key="6">
    <source>
        <dbReference type="ARBA" id="ARBA00022619"/>
    </source>
</evidence>
<dbReference type="Gene3D" id="3.40.430.10">
    <property type="entry name" value="Dihydrofolate Reductase, subunit A"/>
    <property type="match status" value="1"/>
</dbReference>
<feature type="binding site" evidence="17">
    <location>
        <position position="197"/>
    </location>
    <ligand>
        <name>NADP(+)</name>
        <dbReference type="ChEBI" id="CHEBI:58349"/>
    </ligand>
</feature>
<feature type="binding site" evidence="17">
    <location>
        <position position="155"/>
    </location>
    <ligand>
        <name>NADP(+)</name>
        <dbReference type="ChEBI" id="CHEBI:58349"/>
    </ligand>
</feature>
<name>A0A7C2EIW4_9THEO</name>
<evidence type="ECO:0000256" key="1">
    <source>
        <dbReference type="ARBA" id="ARBA00002151"/>
    </source>
</evidence>
<organism evidence="20">
    <name type="scientific">Ammonifex degensii</name>
    <dbReference type="NCBI Taxonomy" id="42838"/>
    <lineage>
        <taxon>Bacteria</taxon>
        <taxon>Bacillati</taxon>
        <taxon>Bacillota</taxon>
        <taxon>Clostridia</taxon>
        <taxon>Thermoanaerobacterales</taxon>
        <taxon>Thermoanaerobacteraceae</taxon>
        <taxon>Ammonifex</taxon>
    </lineage>
</organism>
<evidence type="ECO:0000313" key="20">
    <source>
        <dbReference type="EMBL" id="HEL65163.1"/>
    </source>
</evidence>
<dbReference type="GO" id="GO:0009231">
    <property type="term" value="P:riboflavin biosynthetic process"/>
    <property type="evidence" value="ECO:0007669"/>
    <property type="project" value="UniProtKB-UniPathway"/>
</dbReference>
<dbReference type="Pfam" id="PF01872">
    <property type="entry name" value="RibD_C"/>
    <property type="match status" value="1"/>
</dbReference>
<comment type="similarity">
    <text evidence="5 15">In the C-terminal section; belongs to the HTP reductase family.</text>
</comment>
<evidence type="ECO:0000256" key="11">
    <source>
        <dbReference type="ARBA" id="ARBA00023002"/>
    </source>
</evidence>
<feature type="binding site" evidence="17">
    <location>
        <position position="223"/>
    </location>
    <ligand>
        <name>NADP(+)</name>
        <dbReference type="ChEBI" id="CHEBI:58349"/>
    </ligand>
</feature>
<dbReference type="FunFam" id="3.40.140.10:FF:000025">
    <property type="entry name" value="Riboflavin biosynthesis protein RibD"/>
    <property type="match status" value="1"/>
</dbReference>
<gene>
    <name evidence="20" type="primary">ribD</name>
    <name evidence="20" type="ORF">ENQ34_00565</name>
</gene>
<keyword evidence="7 15" id="KW-0479">Metal-binding</keyword>
<keyword evidence="6 15" id="KW-0686">Riboflavin biosynthesis</keyword>
<dbReference type="UniPathway" id="UPA00275">
    <property type="reaction ID" value="UER00401"/>
</dbReference>
<feature type="binding site" evidence="17">
    <location>
        <position position="205"/>
    </location>
    <ligand>
        <name>substrate</name>
    </ligand>
</feature>
<evidence type="ECO:0000256" key="10">
    <source>
        <dbReference type="ARBA" id="ARBA00022857"/>
    </source>
</evidence>
<evidence type="ECO:0000256" key="7">
    <source>
        <dbReference type="ARBA" id="ARBA00022723"/>
    </source>
</evidence>
<evidence type="ECO:0000259" key="19">
    <source>
        <dbReference type="PROSITE" id="PS51747"/>
    </source>
</evidence>
<feature type="binding site" evidence="17">
    <location>
        <begin position="296"/>
        <end position="302"/>
    </location>
    <ligand>
        <name>NADP(+)</name>
        <dbReference type="ChEBI" id="CHEBI:58349"/>
    </ligand>
</feature>
<evidence type="ECO:0000256" key="4">
    <source>
        <dbReference type="ARBA" id="ARBA00005259"/>
    </source>
</evidence>
<keyword evidence="12" id="KW-0511">Multifunctional enzyme</keyword>
<dbReference type="Gene3D" id="3.40.140.10">
    <property type="entry name" value="Cytidine Deaminase, domain 2"/>
    <property type="match status" value="1"/>
</dbReference>
<dbReference type="EC" id="3.5.4.26" evidence="15"/>
<comment type="caution">
    <text evidence="20">The sequence shown here is derived from an EMBL/GenBank/DDBJ whole genome shotgun (WGS) entry which is preliminary data.</text>
</comment>
<dbReference type="InterPro" id="IPR050765">
    <property type="entry name" value="Riboflavin_Biosynth_HTPR"/>
</dbReference>
<dbReference type="InterPro" id="IPR002734">
    <property type="entry name" value="RibDG_C"/>
</dbReference>
<dbReference type="PIRSF" id="PIRSF006769">
    <property type="entry name" value="RibD"/>
    <property type="match status" value="1"/>
</dbReference>
<proteinExistence type="inferred from homology"/>
<sequence length="374" mass="39355">MTDDEAFIRRTLKLAARAQGLTSPNPLVGAVVVRDGRVVGEGYHRRAGLPHAEIEALQAAGEAARGATLYVNLEPCCHTGRTGPCTEAIIAAGVKRVVAAMVDPNPLVAGKGIARLREAGIEVAVGVLEEEARRLNEAFIKYVTARRPFVILKTAMSLDGKIATVTGESRWITGEAAREYVHQLRNTCDAVLVGIGTVLKDDPSLTTRLPEGGRDPVRVILDSSARLPLAARVLNQDSEAPTLVATTEVAPAERLAALRQAGAEVLVCGRGPQVNLDLLLAELATREIVSVLVEGGSTVNASFLLQGLVDKVVWFIAPRIIGGREALGPVGGSGIRHLARAIRLTETVVKQLGADLCVEGYPVYEGAGGACSPA</sequence>
<evidence type="ECO:0000256" key="9">
    <source>
        <dbReference type="ARBA" id="ARBA00022833"/>
    </source>
</evidence>
<evidence type="ECO:0000256" key="2">
    <source>
        <dbReference type="ARBA" id="ARBA00004882"/>
    </source>
</evidence>
<feature type="binding site" evidence="18">
    <location>
        <position position="85"/>
    </location>
    <ligand>
        <name>Zn(2+)</name>
        <dbReference type="ChEBI" id="CHEBI:29105"/>
        <note>catalytic</note>
    </ligand>
</feature>
<comment type="pathway">
    <text evidence="2 15">Cofactor biosynthesis; riboflavin biosynthesis; 5-amino-6-(D-ribitylamino)uracil from GTP: step 2/4.</text>
</comment>
<accession>A0A7C2EIW4</accession>
<dbReference type="GO" id="GO:0008270">
    <property type="term" value="F:zinc ion binding"/>
    <property type="evidence" value="ECO:0007669"/>
    <property type="project" value="InterPro"/>
</dbReference>
<feature type="binding site" evidence="17">
    <location>
        <position position="171"/>
    </location>
    <ligand>
        <name>NADP(+)</name>
        <dbReference type="ChEBI" id="CHEBI:58349"/>
    </ligand>
</feature>
<evidence type="ECO:0000256" key="3">
    <source>
        <dbReference type="ARBA" id="ARBA00004910"/>
    </source>
</evidence>
<evidence type="ECO:0000256" key="12">
    <source>
        <dbReference type="ARBA" id="ARBA00023268"/>
    </source>
</evidence>
<dbReference type="InterPro" id="IPR004794">
    <property type="entry name" value="Eubact_RibD"/>
</dbReference>
<dbReference type="InterPro" id="IPR024072">
    <property type="entry name" value="DHFR-like_dom_sf"/>
</dbReference>
<protein>
    <recommendedName>
        <fullName evidence="15">Riboflavin biosynthesis protein RibD</fullName>
    </recommendedName>
    <domain>
        <recommendedName>
            <fullName evidence="15">Diaminohydroxyphosphoribosylaminopyrimidine deaminase</fullName>
            <shortName evidence="15">DRAP deaminase</shortName>
            <ecNumber evidence="15">3.5.4.26</ecNumber>
        </recommendedName>
        <alternativeName>
            <fullName evidence="15">Riboflavin-specific deaminase</fullName>
        </alternativeName>
    </domain>
    <domain>
        <recommendedName>
            <fullName evidence="15">5-amino-6-(5-phosphoribosylamino)uracil reductase</fullName>
            <ecNumber evidence="15">1.1.1.193</ecNumber>
        </recommendedName>
        <alternativeName>
            <fullName evidence="15">HTP reductase</fullName>
        </alternativeName>
    </domain>
</protein>
<keyword evidence="10 15" id="KW-0521">NADP</keyword>
<dbReference type="PROSITE" id="PS51747">
    <property type="entry name" value="CYT_DCMP_DEAMINASES_2"/>
    <property type="match status" value="1"/>
</dbReference>
<keyword evidence="11 15" id="KW-0560">Oxidoreductase</keyword>
<dbReference type="SUPFAM" id="SSF53927">
    <property type="entry name" value="Cytidine deaminase-like"/>
    <property type="match status" value="1"/>
</dbReference>